<sequence>MDELIGYLKVHEIIMEKDDEISKVKKDKVKSLALKAKNSKSSSEEDDEIKGEFVRQPKNDKQSFNKKSSDDEKKDKSKDERRCFRCGDLNYFIQNCPKPPNKDNKNNAFVSGA</sequence>
<dbReference type="Proteomes" id="UP001056120">
    <property type="component" value="Linkage Group LG15"/>
</dbReference>
<reference evidence="2" key="1">
    <citation type="journal article" date="2022" name="Mol. Ecol. Resour.">
        <title>The genomes of chicory, endive, great burdock and yacon provide insights into Asteraceae palaeo-polyploidization history and plant inulin production.</title>
        <authorList>
            <person name="Fan W."/>
            <person name="Wang S."/>
            <person name="Wang H."/>
            <person name="Wang A."/>
            <person name="Jiang F."/>
            <person name="Liu H."/>
            <person name="Zhao H."/>
            <person name="Xu D."/>
            <person name="Zhang Y."/>
        </authorList>
    </citation>
    <scope>NUCLEOTIDE SEQUENCE [LARGE SCALE GENOMIC DNA]</scope>
    <source>
        <strain evidence="2">cv. Yunnan</strain>
    </source>
</reference>
<comment type="caution">
    <text evidence="1">The sequence shown here is derived from an EMBL/GenBank/DDBJ whole genome shotgun (WGS) entry which is preliminary data.</text>
</comment>
<protein>
    <submittedName>
        <fullName evidence="1">Uncharacterized protein</fullName>
    </submittedName>
</protein>
<evidence type="ECO:0000313" key="1">
    <source>
        <dbReference type="EMBL" id="KAI3775726.1"/>
    </source>
</evidence>
<accession>A0ACB9FY39</accession>
<gene>
    <name evidence="1" type="ORF">L1987_45478</name>
</gene>
<name>A0ACB9FY39_9ASTR</name>
<keyword evidence="2" id="KW-1185">Reference proteome</keyword>
<dbReference type="EMBL" id="CM042032">
    <property type="protein sequence ID" value="KAI3775726.1"/>
    <property type="molecule type" value="Genomic_DNA"/>
</dbReference>
<organism evidence="1 2">
    <name type="scientific">Smallanthus sonchifolius</name>
    <dbReference type="NCBI Taxonomy" id="185202"/>
    <lineage>
        <taxon>Eukaryota</taxon>
        <taxon>Viridiplantae</taxon>
        <taxon>Streptophyta</taxon>
        <taxon>Embryophyta</taxon>
        <taxon>Tracheophyta</taxon>
        <taxon>Spermatophyta</taxon>
        <taxon>Magnoliopsida</taxon>
        <taxon>eudicotyledons</taxon>
        <taxon>Gunneridae</taxon>
        <taxon>Pentapetalae</taxon>
        <taxon>asterids</taxon>
        <taxon>campanulids</taxon>
        <taxon>Asterales</taxon>
        <taxon>Asteraceae</taxon>
        <taxon>Asteroideae</taxon>
        <taxon>Heliantheae alliance</taxon>
        <taxon>Millerieae</taxon>
        <taxon>Smallanthus</taxon>
    </lineage>
</organism>
<proteinExistence type="predicted"/>
<evidence type="ECO:0000313" key="2">
    <source>
        <dbReference type="Proteomes" id="UP001056120"/>
    </source>
</evidence>
<reference evidence="1 2" key="2">
    <citation type="journal article" date="2022" name="Mol. Ecol. Resour.">
        <title>The genomes of chicory, endive, great burdock and yacon provide insights into Asteraceae paleo-polyploidization history and plant inulin production.</title>
        <authorList>
            <person name="Fan W."/>
            <person name="Wang S."/>
            <person name="Wang H."/>
            <person name="Wang A."/>
            <person name="Jiang F."/>
            <person name="Liu H."/>
            <person name="Zhao H."/>
            <person name="Xu D."/>
            <person name="Zhang Y."/>
        </authorList>
    </citation>
    <scope>NUCLEOTIDE SEQUENCE [LARGE SCALE GENOMIC DNA]</scope>
    <source>
        <strain evidence="2">cv. Yunnan</strain>
        <tissue evidence="1">Leaves</tissue>
    </source>
</reference>